<proteinExistence type="predicted"/>
<reference evidence="1 2" key="1">
    <citation type="submission" date="2020-08" db="EMBL/GenBank/DDBJ databases">
        <title>Genomic Encyclopedia of Type Strains, Phase IV (KMG-IV): sequencing the most valuable type-strain genomes for metagenomic binning, comparative biology and taxonomic classification.</title>
        <authorList>
            <person name="Goeker M."/>
        </authorList>
    </citation>
    <scope>NUCLEOTIDE SEQUENCE [LARGE SCALE GENOMIC DNA]</scope>
    <source>
        <strain evidence="1 2">DSM 100774</strain>
    </source>
</reference>
<accession>A0A7W6P8S2</accession>
<dbReference type="Proteomes" id="UP000532273">
    <property type="component" value="Unassembled WGS sequence"/>
</dbReference>
<dbReference type="EMBL" id="JACIEF010000004">
    <property type="protein sequence ID" value="MBB4110391.1"/>
    <property type="molecule type" value="Genomic_DNA"/>
</dbReference>
<comment type="caution">
    <text evidence="1">The sequence shown here is derived from an EMBL/GenBank/DDBJ whole genome shotgun (WGS) entry which is preliminary data.</text>
</comment>
<evidence type="ECO:0000313" key="1">
    <source>
        <dbReference type="EMBL" id="MBB4110391.1"/>
    </source>
</evidence>
<name>A0A7W6P8S2_9SPHI</name>
<protein>
    <submittedName>
        <fullName evidence="1">Uncharacterized protein</fullName>
    </submittedName>
</protein>
<dbReference type="AlphaFoldDB" id="A0A7W6P8S2"/>
<organism evidence="1 2">
    <name type="scientific">Pedobacter zeae</name>
    <dbReference type="NCBI Taxonomy" id="1737356"/>
    <lineage>
        <taxon>Bacteria</taxon>
        <taxon>Pseudomonadati</taxon>
        <taxon>Bacteroidota</taxon>
        <taxon>Sphingobacteriia</taxon>
        <taxon>Sphingobacteriales</taxon>
        <taxon>Sphingobacteriaceae</taxon>
        <taxon>Pedobacter</taxon>
    </lineage>
</organism>
<sequence>MLIIAYLNVLVMFEGLFPAGIQSFNEPKEGSFNSIEAFFYVSMLKRFS</sequence>
<evidence type="ECO:0000313" key="2">
    <source>
        <dbReference type="Proteomes" id="UP000532273"/>
    </source>
</evidence>
<gene>
    <name evidence="1" type="ORF">GGQ60_004419</name>
</gene>